<dbReference type="GO" id="GO:0005615">
    <property type="term" value="C:extracellular space"/>
    <property type="evidence" value="ECO:0007669"/>
    <property type="project" value="TreeGrafter"/>
</dbReference>
<dbReference type="Pfam" id="PF13855">
    <property type="entry name" value="LRR_8"/>
    <property type="match status" value="1"/>
</dbReference>
<keyword evidence="4" id="KW-0175">Coiled coil</keyword>
<name>A0AAG5D6C7_ANOAO</name>
<feature type="coiled-coil region" evidence="4">
    <location>
        <begin position="464"/>
        <end position="491"/>
    </location>
</feature>
<keyword evidence="8" id="KW-1185">Reference proteome</keyword>
<keyword evidence="2 6" id="KW-0732">Signal</keyword>
<evidence type="ECO:0000256" key="1">
    <source>
        <dbReference type="ARBA" id="ARBA00022614"/>
    </source>
</evidence>
<evidence type="ECO:0000256" key="2">
    <source>
        <dbReference type="ARBA" id="ARBA00022729"/>
    </source>
</evidence>
<evidence type="ECO:0000256" key="5">
    <source>
        <dbReference type="SAM" id="MobiDB-lite"/>
    </source>
</evidence>
<proteinExistence type="predicted"/>
<dbReference type="Gene3D" id="3.80.10.10">
    <property type="entry name" value="Ribonuclease Inhibitor"/>
    <property type="match status" value="1"/>
</dbReference>
<evidence type="ECO:0000256" key="3">
    <source>
        <dbReference type="ARBA" id="ARBA00022737"/>
    </source>
</evidence>
<dbReference type="PANTHER" id="PTHR24373:SF370">
    <property type="entry name" value="FISH-LIPS, ISOFORM E"/>
    <property type="match status" value="1"/>
</dbReference>
<dbReference type="PANTHER" id="PTHR24373">
    <property type="entry name" value="SLIT RELATED LEUCINE-RICH REPEAT NEURONAL PROTEIN"/>
    <property type="match status" value="1"/>
</dbReference>
<dbReference type="InterPro" id="IPR050328">
    <property type="entry name" value="Dev_Immune_Receptor"/>
</dbReference>
<accession>A0AAG5D6C7</accession>
<feature type="signal peptide" evidence="6">
    <location>
        <begin position="1"/>
        <end position="22"/>
    </location>
</feature>
<dbReference type="SUPFAM" id="SSF52058">
    <property type="entry name" value="L domain-like"/>
    <property type="match status" value="1"/>
</dbReference>
<protein>
    <recommendedName>
        <fullName evidence="9">Leucine rich immune protein (Short)</fullName>
    </recommendedName>
</protein>
<evidence type="ECO:0000313" key="8">
    <source>
        <dbReference type="Proteomes" id="UP000075880"/>
    </source>
</evidence>
<evidence type="ECO:0000256" key="6">
    <source>
        <dbReference type="SAM" id="SignalP"/>
    </source>
</evidence>
<feature type="chain" id="PRO_5042480471" description="Leucine rich immune protein (Short)" evidence="6">
    <location>
        <begin position="23"/>
        <end position="523"/>
    </location>
</feature>
<dbReference type="InterPro" id="IPR003591">
    <property type="entry name" value="Leu-rich_rpt_typical-subtyp"/>
</dbReference>
<reference evidence="7" key="1">
    <citation type="submission" date="2024-04" db="UniProtKB">
        <authorList>
            <consortium name="EnsemblMetazoa"/>
        </authorList>
    </citation>
    <scope>IDENTIFICATION</scope>
    <source>
        <strain evidence="7">EBRO</strain>
    </source>
</reference>
<dbReference type="PROSITE" id="PS51450">
    <property type="entry name" value="LRR"/>
    <property type="match status" value="1"/>
</dbReference>
<dbReference type="InterPro" id="IPR001611">
    <property type="entry name" value="Leu-rich_rpt"/>
</dbReference>
<feature type="coiled-coil region" evidence="4">
    <location>
        <begin position="338"/>
        <end position="386"/>
    </location>
</feature>
<feature type="region of interest" description="Disordered" evidence="5">
    <location>
        <begin position="409"/>
        <end position="428"/>
    </location>
</feature>
<dbReference type="InterPro" id="IPR032675">
    <property type="entry name" value="LRR_dom_sf"/>
</dbReference>
<dbReference type="AlphaFoldDB" id="A0AAG5D6C7"/>
<keyword evidence="1" id="KW-0433">Leucine-rich repeat</keyword>
<dbReference type="SMART" id="SM00369">
    <property type="entry name" value="LRR_TYP"/>
    <property type="match status" value="3"/>
</dbReference>
<evidence type="ECO:0000256" key="4">
    <source>
        <dbReference type="SAM" id="Coils"/>
    </source>
</evidence>
<organism evidence="7 8">
    <name type="scientific">Anopheles atroparvus</name>
    <name type="common">European mosquito</name>
    <dbReference type="NCBI Taxonomy" id="41427"/>
    <lineage>
        <taxon>Eukaryota</taxon>
        <taxon>Metazoa</taxon>
        <taxon>Ecdysozoa</taxon>
        <taxon>Arthropoda</taxon>
        <taxon>Hexapoda</taxon>
        <taxon>Insecta</taxon>
        <taxon>Pterygota</taxon>
        <taxon>Neoptera</taxon>
        <taxon>Endopterygota</taxon>
        <taxon>Diptera</taxon>
        <taxon>Nematocera</taxon>
        <taxon>Culicoidea</taxon>
        <taxon>Culicidae</taxon>
        <taxon>Anophelinae</taxon>
        <taxon>Anopheles</taxon>
    </lineage>
</organism>
<dbReference type="EnsemblMetazoa" id="ENSAATROPT007463">
    <property type="protein sequence ID" value="ENSAATROPP006686"/>
    <property type="gene ID" value="ENSAATROPG006075"/>
</dbReference>
<sequence>MANHSLFCSLALVLLTSGLALGWDWYTTKTYSCSREEKLCKLTQVSLENDGDIERATFEGLHDPLVIESGRIPRFTAALAEKLTTVSDLKLDGLSIVKLYVRADFSDLSAIGNEIDELLLDDSGDEPFSMLSLKLSQNKLSSLPPLERFTKLYFLELDHNQLTTVDMAAFSKLTALRELSLAHNRLHTVTSTVQLYRLKVISFAGNELVMLNMTAWEMESLEGLSLADNSLNRVEGNLTQFSALKKLTLAGNRLHCGWLMAEPLLIARNPKLQIDADNADRCEAENMMRYLDHCCTHSGKKAFGLLDVYQEKWDQLERLTQLIGTLNASIANGSVQVKGELDRQHGELSKRLDELQRKEESHTEQLKTLEQRMGNHRDTLDTMETDLFARVNNLRAELDAKWNETVSKADANGTSSNETLPSASWSREAAKHETTLGMLRKDLETARGQFNLYMAKCYDQRPRLESQSKRLDAIQKDLDRTRELHRDLKEKYGAMDNKLNAVYDFYKQKTFTVSDEALDMSDV</sequence>
<feature type="compositionally biased region" description="Polar residues" evidence="5">
    <location>
        <begin position="412"/>
        <end position="425"/>
    </location>
</feature>
<dbReference type="GO" id="GO:0031012">
    <property type="term" value="C:extracellular matrix"/>
    <property type="evidence" value="ECO:0007669"/>
    <property type="project" value="TreeGrafter"/>
</dbReference>
<evidence type="ECO:0008006" key="9">
    <source>
        <dbReference type="Google" id="ProtNLM"/>
    </source>
</evidence>
<dbReference type="Proteomes" id="UP000075880">
    <property type="component" value="Unassembled WGS sequence"/>
</dbReference>
<evidence type="ECO:0000313" key="7">
    <source>
        <dbReference type="EnsemblMetazoa" id="ENSAATROPP006686"/>
    </source>
</evidence>
<keyword evidence="3" id="KW-0677">Repeat</keyword>